<accession>A0A1I7UVU9</accession>
<dbReference type="Proteomes" id="UP000095282">
    <property type="component" value="Unplaced"/>
</dbReference>
<name>A0A1I7UVU9_9PELO</name>
<evidence type="ECO:0000313" key="2">
    <source>
        <dbReference type="Proteomes" id="UP000095282"/>
    </source>
</evidence>
<organism evidence="2 3">
    <name type="scientific">Caenorhabditis tropicalis</name>
    <dbReference type="NCBI Taxonomy" id="1561998"/>
    <lineage>
        <taxon>Eukaryota</taxon>
        <taxon>Metazoa</taxon>
        <taxon>Ecdysozoa</taxon>
        <taxon>Nematoda</taxon>
        <taxon>Chromadorea</taxon>
        <taxon>Rhabditida</taxon>
        <taxon>Rhabditina</taxon>
        <taxon>Rhabditomorpha</taxon>
        <taxon>Rhabditoidea</taxon>
        <taxon>Rhabditidae</taxon>
        <taxon>Peloderinae</taxon>
        <taxon>Caenorhabditis</taxon>
    </lineage>
</organism>
<dbReference type="PANTHER" id="PTHR21503">
    <property type="entry name" value="F-BOX-CONTAINING HYPOTHETICAL PROTEIN C.ELEGANS"/>
    <property type="match status" value="1"/>
</dbReference>
<feature type="domain" description="Sdz-33 F-box" evidence="1">
    <location>
        <begin position="111"/>
        <end position="172"/>
    </location>
</feature>
<sequence>MIRGHRVPVKIEIDENREERLETYWNDDGFGLRMIADYVCDLFRVNLFAVILKKEHRLMFDWLHKRQSFVTILGIGDEEQISDEDYKYVISKSDSDLLKSCARLSKNFRMENLNKKGEFTIFQNCPWITIENLMTVDAPRIDVLSGKLFTNQDVNRFLKHWMKGGSPRLKQILMDLENYNEEAFLEGINVQEGAPGKRIYRGFYEFDFLVPNTVHLVREDGTKASFGISAWGFFLAVWPDYSGRTFESFDFYDV</sequence>
<proteinExistence type="predicted"/>
<dbReference type="PANTHER" id="PTHR21503:SF8">
    <property type="entry name" value="F-BOX ASSOCIATED DOMAIN-CONTAINING PROTEIN-RELATED"/>
    <property type="match status" value="1"/>
</dbReference>
<protein>
    <submittedName>
        <fullName evidence="3">FBA_2 domain-containing protein</fullName>
    </submittedName>
</protein>
<dbReference type="AlphaFoldDB" id="A0A1I7UVU9"/>
<evidence type="ECO:0000313" key="3">
    <source>
        <dbReference type="WBParaSite" id="Csp11.Scaffold630.g19860.t1"/>
    </source>
</evidence>
<keyword evidence="2" id="KW-1185">Reference proteome</keyword>
<dbReference type="Pfam" id="PF07735">
    <property type="entry name" value="FBA_2"/>
    <property type="match status" value="1"/>
</dbReference>
<dbReference type="InterPro" id="IPR012885">
    <property type="entry name" value="F-box_Sdz-33"/>
</dbReference>
<evidence type="ECO:0000259" key="1">
    <source>
        <dbReference type="Pfam" id="PF07735"/>
    </source>
</evidence>
<dbReference type="WBParaSite" id="Csp11.Scaffold630.g19860.t1">
    <property type="protein sequence ID" value="Csp11.Scaffold630.g19860.t1"/>
    <property type="gene ID" value="Csp11.Scaffold630.g19860"/>
</dbReference>
<reference evidence="3" key="1">
    <citation type="submission" date="2016-11" db="UniProtKB">
        <authorList>
            <consortium name="WormBaseParasite"/>
        </authorList>
    </citation>
    <scope>IDENTIFICATION</scope>
</reference>